<dbReference type="AlphaFoldDB" id="A0A673U212"/>
<comment type="similarity">
    <text evidence="2">Belongs to the aldolase class II family. Adducin subfamily.</text>
</comment>
<organism evidence="5 6">
    <name type="scientific">Suricata suricatta</name>
    <name type="common">Meerkat</name>
    <dbReference type="NCBI Taxonomy" id="37032"/>
    <lineage>
        <taxon>Eukaryota</taxon>
        <taxon>Metazoa</taxon>
        <taxon>Chordata</taxon>
        <taxon>Craniata</taxon>
        <taxon>Vertebrata</taxon>
        <taxon>Euteleostomi</taxon>
        <taxon>Mammalia</taxon>
        <taxon>Eutheria</taxon>
        <taxon>Laurasiatheria</taxon>
        <taxon>Carnivora</taxon>
        <taxon>Feliformia</taxon>
        <taxon>Herpestidae</taxon>
        <taxon>Suricata</taxon>
    </lineage>
</organism>
<reference evidence="5 6" key="1">
    <citation type="submission" date="2019-05" db="EMBL/GenBank/DDBJ databases">
        <title>A Chromosome-scale Meerkat (S. suricatta) Genome Assembly.</title>
        <authorList>
            <person name="Dudchenko O."/>
            <person name="Lieberman Aiden E."/>
            <person name="Tung J."/>
            <person name="Barreiro L.B."/>
            <person name="Clutton-Brock T.H."/>
        </authorList>
    </citation>
    <scope>NUCLEOTIDE SEQUENCE [LARGE SCALE GENOMIC DNA]</scope>
</reference>
<evidence type="ECO:0000256" key="3">
    <source>
        <dbReference type="SAM" id="MobiDB-lite"/>
    </source>
</evidence>
<reference evidence="5" key="3">
    <citation type="submission" date="2025-09" db="UniProtKB">
        <authorList>
            <consortium name="Ensembl"/>
        </authorList>
    </citation>
    <scope>IDENTIFICATION</scope>
</reference>
<protein>
    <submittedName>
        <fullName evidence="5">Adducin 1</fullName>
    </submittedName>
</protein>
<feature type="compositionally biased region" description="Polar residues" evidence="3">
    <location>
        <begin position="408"/>
        <end position="419"/>
    </location>
</feature>
<dbReference type="Ensembl" id="ENSSSUT00005017858.1">
    <property type="protein sequence ID" value="ENSSSUP00005015650.1"/>
    <property type="gene ID" value="ENSSSUG00005010035.1"/>
</dbReference>
<evidence type="ECO:0000256" key="2">
    <source>
        <dbReference type="ARBA" id="ARBA00006274"/>
    </source>
</evidence>
<accession>A0A673U212</accession>
<dbReference type="InterPro" id="IPR036409">
    <property type="entry name" value="Aldolase_II/adducin_N_sf"/>
</dbReference>
<dbReference type="Gene3D" id="3.40.225.10">
    <property type="entry name" value="Class II aldolase/adducin N-terminal domain"/>
    <property type="match status" value="1"/>
</dbReference>
<evidence type="ECO:0000313" key="6">
    <source>
        <dbReference type="Proteomes" id="UP000472268"/>
    </source>
</evidence>
<sequence length="725" mass="79540">MNGDTRAAVVTSPPPTTAPHKERYFDRVDENNPEYLRERNMAPDLRQDFNMMEQKKRVSMILQSPAFCEELESMIQEQFKKGKNPTGLLALQQIADFMTTNVPNVYPAAPQGGMAALNMSLGMVTPVNDLRGSDSIAYDKGEKLLRCKLAAFYRLADLFGWSQLIYNHITVSIMWGVTDSLFRTHTWPCRVHAVTPVSAMKCGLLPVSPEALSLGEVAYHDYHGILVDEEEKLLIQKNLGPKSKVLILRNHGLVSVGESVEEAFYYIHNLVVACEIQVRTLASAGGPDNLVLLDPGKYKAKSRSLGSPSGEGTSSPPKWQIGEQEFEALMRMLDNLGYRTGYPYRYPALREKSKKYSDVEAPASVTGHSFASDGDAGAGSPLRHSFQKQQREKTRWLNSGRGDDASEEGQNGSSPKSKTKVWTNITHDHVKPLLQSLSSGVCVPSCITNCLWTKEDGHRTSTSAVPNLFVPLNTNPKEVQEMRNKIREQNLQDIKTAGPQSQVLCGVVMDRSLVQGELVTASKAIIEKEYQPHVIVSTAGPNPFSALTDQELEEYRREVQRKQQGPGESLDESREEEEKSPPEHPAGPHTPPSTPVKLEEDLPQEPASGEDTDAATFKPTLPDLSPDEPSEALGFPTLEEEEEEEEEGEGLCEAREPPSPARSPLVASPEPSSAQAAEEAASPAAEEGAAVDPGSDGSPGKSPSKKKKKFRTPSFLKKSKKKGDS</sequence>
<dbReference type="SUPFAM" id="SSF53639">
    <property type="entry name" value="AraD/HMP-PK domain-like"/>
    <property type="match status" value="1"/>
</dbReference>
<dbReference type="GO" id="GO:0014069">
    <property type="term" value="C:postsynaptic density"/>
    <property type="evidence" value="ECO:0007669"/>
    <property type="project" value="TreeGrafter"/>
</dbReference>
<gene>
    <name evidence="5" type="primary">ADD1</name>
</gene>
<evidence type="ECO:0000259" key="4">
    <source>
        <dbReference type="SMART" id="SM01007"/>
    </source>
</evidence>
<feature type="region of interest" description="Disordered" evidence="3">
    <location>
        <begin position="556"/>
        <end position="725"/>
    </location>
</feature>
<dbReference type="GO" id="GO:1903142">
    <property type="term" value="P:positive regulation of establishment of endothelial barrier"/>
    <property type="evidence" value="ECO:0007669"/>
    <property type="project" value="TreeGrafter"/>
</dbReference>
<dbReference type="GO" id="GO:0005856">
    <property type="term" value="C:cytoskeleton"/>
    <property type="evidence" value="ECO:0007669"/>
    <property type="project" value="TreeGrafter"/>
</dbReference>
<dbReference type="SMART" id="SM01007">
    <property type="entry name" value="Aldolase_II"/>
    <property type="match status" value="1"/>
</dbReference>
<feature type="compositionally biased region" description="Basic residues" evidence="3">
    <location>
        <begin position="703"/>
        <end position="725"/>
    </location>
</feature>
<dbReference type="Pfam" id="PF00596">
    <property type="entry name" value="Aldolase_II"/>
    <property type="match status" value="1"/>
</dbReference>
<dbReference type="GO" id="GO:0005912">
    <property type="term" value="C:adherens junction"/>
    <property type="evidence" value="ECO:0007669"/>
    <property type="project" value="TreeGrafter"/>
</dbReference>
<proteinExistence type="inferred from homology"/>
<reference evidence="5" key="2">
    <citation type="submission" date="2025-08" db="UniProtKB">
        <authorList>
            <consortium name="Ensembl"/>
        </authorList>
    </citation>
    <scope>IDENTIFICATION</scope>
</reference>
<dbReference type="InterPro" id="IPR051017">
    <property type="entry name" value="Aldolase-II_Adducin_sf"/>
</dbReference>
<evidence type="ECO:0000313" key="5">
    <source>
        <dbReference type="Ensembl" id="ENSSSUP00005015650.1"/>
    </source>
</evidence>
<keyword evidence="6" id="KW-1185">Reference proteome</keyword>
<dbReference type="GO" id="GO:0005925">
    <property type="term" value="C:focal adhesion"/>
    <property type="evidence" value="ECO:0007669"/>
    <property type="project" value="TreeGrafter"/>
</dbReference>
<comment type="subcellular location">
    <subcellularLocation>
        <location evidence="1">Cell membrane</location>
        <topology evidence="1">Peripheral membrane protein</topology>
        <orientation evidence="1">Cytoplasmic side</orientation>
    </subcellularLocation>
</comment>
<dbReference type="GO" id="GO:1903393">
    <property type="term" value="P:positive regulation of adherens junction organization"/>
    <property type="evidence" value="ECO:0007669"/>
    <property type="project" value="TreeGrafter"/>
</dbReference>
<dbReference type="Proteomes" id="UP000472268">
    <property type="component" value="Chromosome 1"/>
</dbReference>
<dbReference type="InterPro" id="IPR001303">
    <property type="entry name" value="Aldolase_II/adducin_N"/>
</dbReference>
<feature type="compositionally biased region" description="Low complexity" evidence="3">
    <location>
        <begin position="667"/>
        <end position="702"/>
    </location>
</feature>
<dbReference type="GO" id="GO:0005886">
    <property type="term" value="C:plasma membrane"/>
    <property type="evidence" value="ECO:0007669"/>
    <property type="project" value="UniProtKB-SubCell"/>
</dbReference>
<dbReference type="GO" id="GO:0051016">
    <property type="term" value="P:barbed-end actin filament capping"/>
    <property type="evidence" value="ECO:0007669"/>
    <property type="project" value="TreeGrafter"/>
</dbReference>
<dbReference type="GO" id="GO:0051015">
    <property type="term" value="F:actin filament binding"/>
    <property type="evidence" value="ECO:0007669"/>
    <property type="project" value="TreeGrafter"/>
</dbReference>
<feature type="compositionally biased region" description="Acidic residues" evidence="3">
    <location>
        <begin position="638"/>
        <end position="650"/>
    </location>
</feature>
<feature type="compositionally biased region" description="Pro residues" evidence="3">
    <location>
        <begin position="583"/>
        <end position="594"/>
    </location>
</feature>
<dbReference type="OMA" id="LEWESWM"/>
<dbReference type="PANTHER" id="PTHR10672">
    <property type="entry name" value="ADDUCIN"/>
    <property type="match status" value="1"/>
</dbReference>
<feature type="region of interest" description="Disordered" evidence="3">
    <location>
        <begin position="1"/>
        <end position="21"/>
    </location>
</feature>
<feature type="domain" description="Class II aldolase/adducin N-terminal" evidence="4">
    <location>
        <begin position="147"/>
        <end position="278"/>
    </location>
</feature>
<feature type="compositionally biased region" description="Low complexity" evidence="3">
    <location>
        <begin position="1"/>
        <end position="11"/>
    </location>
</feature>
<feature type="region of interest" description="Disordered" evidence="3">
    <location>
        <begin position="367"/>
        <end position="419"/>
    </location>
</feature>
<name>A0A673U212_SURSU</name>
<evidence type="ECO:0000256" key="1">
    <source>
        <dbReference type="ARBA" id="ARBA00004413"/>
    </source>
</evidence>
<dbReference type="PANTHER" id="PTHR10672:SF4">
    <property type="entry name" value="ALPHA-ADDUCIN"/>
    <property type="match status" value="1"/>
</dbReference>